<keyword evidence="4 5" id="KW-0413">Isomerase</keyword>
<dbReference type="Pfam" id="PF01676">
    <property type="entry name" value="Metalloenzyme"/>
    <property type="match status" value="1"/>
</dbReference>
<comment type="function">
    <text evidence="5">Isomerase that catalyzes the conversion of deoxy-ribose 1-phosphate (dRib-1-P) and ribose 1-phosphate (Rib-1-P) to deoxy-ribose 5-phosphate (dRib-5-P) and ribose 5-phosphate (Rib-5-P), respectively.</text>
</comment>
<keyword evidence="9" id="KW-1185">Reference proteome</keyword>
<dbReference type="NCBIfam" id="TIGR01696">
    <property type="entry name" value="deoB"/>
    <property type="match status" value="1"/>
</dbReference>
<protein>
    <recommendedName>
        <fullName evidence="5 6">Phosphopentomutase</fullName>
        <ecNumber evidence="5 6">5.4.2.7</ecNumber>
    </recommendedName>
    <alternativeName>
        <fullName evidence="5">Phosphodeoxyribomutase</fullName>
    </alternativeName>
</protein>
<dbReference type="EC" id="5.4.2.7" evidence="5 6"/>
<evidence type="ECO:0000256" key="2">
    <source>
        <dbReference type="ARBA" id="ARBA00022723"/>
    </source>
</evidence>
<keyword evidence="2 5" id="KW-0479">Metal-binding</keyword>
<accession>A0ABS0F5Y3</accession>
<evidence type="ECO:0000256" key="3">
    <source>
        <dbReference type="ARBA" id="ARBA00023211"/>
    </source>
</evidence>
<evidence type="ECO:0000256" key="1">
    <source>
        <dbReference type="ARBA" id="ARBA00010373"/>
    </source>
</evidence>
<name>A0ABS0F5Y3_9BACL</name>
<dbReference type="PIRSF" id="PIRSF001491">
    <property type="entry name" value="Ppentomutase"/>
    <property type="match status" value="1"/>
</dbReference>
<dbReference type="InterPro" id="IPR006124">
    <property type="entry name" value="Metalloenzyme"/>
</dbReference>
<comment type="subcellular location">
    <subcellularLocation>
        <location evidence="5">Cytoplasm</location>
    </subcellularLocation>
</comment>
<evidence type="ECO:0000256" key="6">
    <source>
        <dbReference type="NCBIfam" id="TIGR01696"/>
    </source>
</evidence>
<dbReference type="HAMAP" id="MF_00740">
    <property type="entry name" value="Phosphopentomut"/>
    <property type="match status" value="1"/>
</dbReference>
<evidence type="ECO:0000313" key="8">
    <source>
        <dbReference type="EMBL" id="MBF8378677.1"/>
    </source>
</evidence>
<feature type="domain" description="Metalloenzyme" evidence="7">
    <location>
        <begin position="3"/>
        <end position="374"/>
    </location>
</feature>
<dbReference type="InterPro" id="IPR024052">
    <property type="entry name" value="Phosphopentomutase_DeoB_cap_sf"/>
</dbReference>
<dbReference type="InterPro" id="IPR017850">
    <property type="entry name" value="Alkaline_phosphatase_core_sf"/>
</dbReference>
<feature type="binding site" evidence="5">
    <location>
        <position position="335"/>
    </location>
    <ligand>
        <name>Mn(2+)</name>
        <dbReference type="ChEBI" id="CHEBI:29035"/>
        <label>2</label>
    </ligand>
</feature>
<evidence type="ECO:0000313" key="9">
    <source>
        <dbReference type="Proteomes" id="UP000642910"/>
    </source>
</evidence>
<comment type="catalytic activity">
    <reaction evidence="5">
        <text>alpha-D-ribose 1-phosphate = D-ribose 5-phosphate</text>
        <dbReference type="Rhea" id="RHEA:18793"/>
        <dbReference type="ChEBI" id="CHEBI:57720"/>
        <dbReference type="ChEBI" id="CHEBI:78346"/>
        <dbReference type="EC" id="5.4.2.7"/>
    </reaction>
</comment>
<reference evidence="8 9" key="1">
    <citation type="submission" date="2020-11" db="EMBL/GenBank/DDBJ databases">
        <title>Genomic insight of Alicyclobacillus mali FL 18 reveals a new arsenic-resistant strain, with potential in environmental biotechnology.</title>
        <authorList>
            <person name="Fiorentino G."/>
            <person name="Gallo G."/>
            <person name="Aulitto M."/>
        </authorList>
    </citation>
    <scope>NUCLEOTIDE SEQUENCE [LARGE SCALE GENOMIC DNA]</scope>
    <source>
        <strain evidence="8 9">FL 18</strain>
    </source>
</reference>
<gene>
    <name evidence="5" type="primary">deoB</name>
    <name evidence="8" type="ORF">IW967_12510</name>
</gene>
<dbReference type="CDD" id="cd16009">
    <property type="entry name" value="PPM"/>
    <property type="match status" value="1"/>
</dbReference>
<dbReference type="EMBL" id="JADPKZ010000047">
    <property type="protein sequence ID" value="MBF8378677.1"/>
    <property type="molecule type" value="Genomic_DNA"/>
</dbReference>
<comment type="pathway">
    <text evidence="5">Carbohydrate degradation; 2-deoxy-D-ribose 1-phosphate degradation; D-glyceraldehyde 3-phosphate and acetaldehyde from 2-deoxy-alpha-D-ribose 1-phosphate: step 1/2.</text>
</comment>
<dbReference type="SUPFAM" id="SSF143856">
    <property type="entry name" value="DeoB insert domain-like"/>
    <property type="match status" value="1"/>
</dbReference>
<evidence type="ECO:0000256" key="5">
    <source>
        <dbReference type="HAMAP-Rule" id="MF_00740"/>
    </source>
</evidence>
<dbReference type="Gene3D" id="3.30.70.1250">
    <property type="entry name" value="Phosphopentomutase"/>
    <property type="match status" value="1"/>
</dbReference>
<proteinExistence type="inferred from homology"/>
<dbReference type="RefSeq" id="WP_067848061.1">
    <property type="nucleotide sequence ID" value="NZ_JADPKZ010000047.1"/>
</dbReference>
<dbReference type="Proteomes" id="UP000642910">
    <property type="component" value="Unassembled WGS sequence"/>
</dbReference>
<dbReference type="PANTHER" id="PTHR21110:SF0">
    <property type="entry name" value="PHOSPHOPENTOMUTASE"/>
    <property type="match status" value="1"/>
</dbReference>
<keyword evidence="3 5" id="KW-0464">Manganese</keyword>
<organism evidence="8 9">
    <name type="scientific">Alicyclobacillus mali</name>
    <name type="common">ex Roth et al. 2021</name>
    <dbReference type="NCBI Taxonomy" id="1123961"/>
    <lineage>
        <taxon>Bacteria</taxon>
        <taxon>Bacillati</taxon>
        <taxon>Bacillota</taxon>
        <taxon>Bacilli</taxon>
        <taxon>Bacillales</taxon>
        <taxon>Alicyclobacillaceae</taxon>
        <taxon>Alicyclobacillus</taxon>
    </lineage>
</organism>
<comment type="catalytic activity">
    <reaction evidence="5">
        <text>2-deoxy-alpha-D-ribose 1-phosphate = 2-deoxy-D-ribose 5-phosphate</text>
        <dbReference type="Rhea" id="RHEA:27658"/>
        <dbReference type="ChEBI" id="CHEBI:57259"/>
        <dbReference type="ChEBI" id="CHEBI:62877"/>
        <dbReference type="EC" id="5.4.2.7"/>
    </reaction>
</comment>
<comment type="caution">
    <text evidence="8">The sequence shown here is derived from an EMBL/GenBank/DDBJ whole genome shotgun (WGS) entry which is preliminary data.</text>
</comment>
<feature type="binding site" evidence="5">
    <location>
        <position position="324"/>
    </location>
    <ligand>
        <name>Mn(2+)</name>
        <dbReference type="ChEBI" id="CHEBI:29035"/>
        <label>1</label>
    </ligand>
</feature>
<evidence type="ECO:0000256" key="4">
    <source>
        <dbReference type="ARBA" id="ARBA00023235"/>
    </source>
</evidence>
<feature type="binding site" evidence="5">
    <location>
        <position position="282"/>
    </location>
    <ligand>
        <name>Mn(2+)</name>
        <dbReference type="ChEBI" id="CHEBI:29035"/>
        <label>2</label>
    </ligand>
</feature>
<dbReference type="NCBIfam" id="NF003766">
    <property type="entry name" value="PRK05362.1"/>
    <property type="match status" value="1"/>
</dbReference>
<sequence>MDKRLIWIVLDSCGIGAAPDAADYGEADVESNTIAHVAEAVGGLRVPNLERLGLGRIAPIAGVAPAGAGGYGTMVERSAGKDTTNGHMEFVGVVLSQPMPTYPDGFPPEVIEPFERYVGKPVLCNRPASGTWVIEAYGKEHLETGRPIVYTSADSVFQVAAHEDVVPVERLYDWCEYARSILVGPHAVGRVIARPFIGEPGHFVRTDRRRDFSLDFGPTVLDAIEAAGYPVVGIGKIADIYHHRGITRAVHTLDNRDGMQKLVTAMDSEPTGLLYANLVDFDSKYGHRNDPVGFARAIEAFDEDLQGVLSRLRPGDLLVITADHGCDPTVPGTDHTRERVPILAHHVNLADPVPLGERDTFADLGATVAEYFGVRRPPVGRSFLRDLRLA</sequence>
<dbReference type="Gene3D" id="3.40.720.10">
    <property type="entry name" value="Alkaline Phosphatase, subunit A"/>
    <property type="match status" value="1"/>
</dbReference>
<feature type="binding site" evidence="5">
    <location>
        <position position="11"/>
    </location>
    <ligand>
        <name>Mn(2+)</name>
        <dbReference type="ChEBI" id="CHEBI:29035"/>
        <label>1</label>
    </ligand>
</feature>
<evidence type="ECO:0000259" key="7">
    <source>
        <dbReference type="Pfam" id="PF01676"/>
    </source>
</evidence>
<dbReference type="InterPro" id="IPR010045">
    <property type="entry name" value="DeoB"/>
</dbReference>
<feature type="binding site" evidence="5">
    <location>
        <position position="287"/>
    </location>
    <ligand>
        <name>Mn(2+)</name>
        <dbReference type="ChEBI" id="CHEBI:29035"/>
        <label>2</label>
    </ligand>
</feature>
<feature type="binding site" evidence="5">
    <location>
        <position position="323"/>
    </location>
    <ligand>
        <name>Mn(2+)</name>
        <dbReference type="ChEBI" id="CHEBI:29035"/>
        <label>1</label>
    </ligand>
</feature>
<dbReference type="GO" id="GO:0008973">
    <property type="term" value="F:phosphopentomutase activity"/>
    <property type="evidence" value="ECO:0007669"/>
    <property type="project" value="UniProtKB-EC"/>
</dbReference>
<comment type="similarity">
    <text evidence="1 5">Belongs to the phosphopentomutase family.</text>
</comment>
<dbReference type="PANTHER" id="PTHR21110">
    <property type="entry name" value="PHOSPHOPENTOMUTASE"/>
    <property type="match status" value="1"/>
</dbReference>
<keyword evidence="5" id="KW-0963">Cytoplasm</keyword>
<dbReference type="SUPFAM" id="SSF53649">
    <property type="entry name" value="Alkaline phosphatase-like"/>
    <property type="match status" value="1"/>
</dbReference>
<comment type="cofactor">
    <cofactor evidence="5">
        <name>Mn(2+)</name>
        <dbReference type="ChEBI" id="CHEBI:29035"/>
    </cofactor>
    <text evidence="5">Binds 2 manganese ions.</text>
</comment>